<name>A0A2K2U7L2_9ACTN</name>
<dbReference type="Proteomes" id="UP000789325">
    <property type="component" value="Unassembled WGS sequence"/>
</dbReference>
<gene>
    <name evidence="6" type="ORF">C2L80_02445</name>
    <name evidence="5" type="ORF">K8V16_07260</name>
</gene>
<dbReference type="CDD" id="cd07377">
    <property type="entry name" value="WHTH_GntR"/>
    <property type="match status" value="1"/>
</dbReference>
<dbReference type="Pfam" id="PF07729">
    <property type="entry name" value="FCD"/>
    <property type="match status" value="1"/>
</dbReference>
<evidence type="ECO:0000313" key="7">
    <source>
        <dbReference type="Proteomes" id="UP000236488"/>
    </source>
</evidence>
<dbReference type="InterPro" id="IPR036388">
    <property type="entry name" value="WH-like_DNA-bd_sf"/>
</dbReference>
<accession>A0A2K2U7L2</accession>
<feature type="domain" description="HTH gntR-type" evidence="4">
    <location>
        <begin position="9"/>
        <end position="77"/>
    </location>
</feature>
<dbReference type="SUPFAM" id="SSF46785">
    <property type="entry name" value="Winged helix' DNA-binding domain"/>
    <property type="match status" value="1"/>
</dbReference>
<evidence type="ECO:0000259" key="4">
    <source>
        <dbReference type="PROSITE" id="PS50949"/>
    </source>
</evidence>
<evidence type="ECO:0000256" key="1">
    <source>
        <dbReference type="ARBA" id="ARBA00023015"/>
    </source>
</evidence>
<dbReference type="Gene3D" id="1.20.120.530">
    <property type="entry name" value="GntR ligand-binding domain-like"/>
    <property type="match status" value="1"/>
</dbReference>
<keyword evidence="2" id="KW-0238">DNA-binding</keyword>
<protein>
    <submittedName>
        <fullName evidence="6">FadR family transcriptional regulator</fullName>
    </submittedName>
    <submittedName>
        <fullName evidence="5">GntR family transcriptional regulator</fullName>
    </submittedName>
</protein>
<dbReference type="SUPFAM" id="SSF48008">
    <property type="entry name" value="GntR ligand-binding domain-like"/>
    <property type="match status" value="1"/>
</dbReference>
<comment type="caution">
    <text evidence="6">The sequence shown here is derived from an EMBL/GenBank/DDBJ whole genome shotgun (WGS) entry which is preliminary data.</text>
</comment>
<dbReference type="PANTHER" id="PTHR43537:SF44">
    <property type="entry name" value="GNTR FAMILY REGULATORY PROTEIN"/>
    <property type="match status" value="1"/>
</dbReference>
<dbReference type="InterPro" id="IPR008920">
    <property type="entry name" value="TF_FadR/GntR_C"/>
</dbReference>
<dbReference type="EMBL" id="PPEL01000006">
    <property type="protein sequence ID" value="PNV66170.1"/>
    <property type="molecule type" value="Genomic_DNA"/>
</dbReference>
<dbReference type="InterPro" id="IPR036390">
    <property type="entry name" value="WH_DNA-bd_sf"/>
</dbReference>
<dbReference type="GO" id="GO:0003677">
    <property type="term" value="F:DNA binding"/>
    <property type="evidence" value="ECO:0007669"/>
    <property type="project" value="UniProtKB-KW"/>
</dbReference>
<dbReference type="SMART" id="SM00345">
    <property type="entry name" value="HTH_GNTR"/>
    <property type="match status" value="1"/>
</dbReference>
<dbReference type="EMBL" id="DYZL01000154">
    <property type="protein sequence ID" value="HJH43579.1"/>
    <property type="molecule type" value="Genomic_DNA"/>
</dbReference>
<dbReference type="InterPro" id="IPR000524">
    <property type="entry name" value="Tscrpt_reg_HTH_GntR"/>
</dbReference>
<dbReference type="PANTHER" id="PTHR43537">
    <property type="entry name" value="TRANSCRIPTIONAL REGULATOR, GNTR FAMILY"/>
    <property type="match status" value="1"/>
</dbReference>
<dbReference type="Pfam" id="PF00392">
    <property type="entry name" value="GntR"/>
    <property type="match status" value="1"/>
</dbReference>
<proteinExistence type="predicted"/>
<organism evidence="6 7">
    <name type="scientific">Rubneribacter badeniensis</name>
    <dbReference type="NCBI Taxonomy" id="2070688"/>
    <lineage>
        <taxon>Bacteria</taxon>
        <taxon>Bacillati</taxon>
        <taxon>Actinomycetota</taxon>
        <taxon>Coriobacteriia</taxon>
        <taxon>Eggerthellales</taxon>
        <taxon>Eggerthellaceae</taxon>
        <taxon>Rubneribacter</taxon>
    </lineage>
</organism>
<reference evidence="5" key="2">
    <citation type="journal article" date="2021" name="PeerJ">
        <title>Extensive microbial diversity within the chicken gut microbiome revealed by metagenomics and culture.</title>
        <authorList>
            <person name="Gilroy R."/>
            <person name="Ravi A."/>
            <person name="Getino M."/>
            <person name="Pursley I."/>
            <person name="Horton D.L."/>
            <person name="Alikhan N.F."/>
            <person name="Baker D."/>
            <person name="Gharbi K."/>
            <person name="Hall N."/>
            <person name="Watson M."/>
            <person name="Adriaenssens E.M."/>
            <person name="Foster-Nyarko E."/>
            <person name="Jarju S."/>
            <person name="Secka A."/>
            <person name="Antonio M."/>
            <person name="Oren A."/>
            <person name="Chaudhuri R.R."/>
            <person name="La Ragione R."/>
            <person name="Hildebrand F."/>
            <person name="Pallen M.J."/>
        </authorList>
    </citation>
    <scope>NUCLEOTIDE SEQUENCE</scope>
    <source>
        <strain evidence="5">USAMLcec12-2067</strain>
    </source>
</reference>
<reference evidence="5" key="3">
    <citation type="submission" date="2021-09" db="EMBL/GenBank/DDBJ databases">
        <authorList>
            <person name="Gilroy R."/>
        </authorList>
    </citation>
    <scope>NUCLEOTIDE SEQUENCE</scope>
    <source>
        <strain evidence="5">USAMLcec12-2067</strain>
    </source>
</reference>
<dbReference type="Gene3D" id="1.10.10.10">
    <property type="entry name" value="Winged helix-like DNA-binding domain superfamily/Winged helix DNA-binding domain"/>
    <property type="match status" value="1"/>
</dbReference>
<sequence length="236" mass="26114">MKFERIASPSLKDLFVQQLERMILSGELAVGDQIPPERDLAEQMGVSRTVINAGVADMASKGFLEIRPRKGVFVADYRRSGSLATLVSIMDYNGGLLPRREIKSLLELRMALEVLCLRGAIPAMTEEGLAVLQQRLDELMAATTPSEAAEGRFAFGHELDCLSGNAILPLLGHSFKKPIVALWAEYGRRYGVQSLKDRCAKRFEYIEAGDVEGAVAWTKQCLQEAIEGDHQLYGDR</sequence>
<dbReference type="AlphaFoldDB" id="A0A2K2U7L2"/>
<evidence type="ECO:0000313" key="6">
    <source>
        <dbReference type="EMBL" id="PNV66170.1"/>
    </source>
</evidence>
<dbReference type="PROSITE" id="PS50949">
    <property type="entry name" value="HTH_GNTR"/>
    <property type="match status" value="1"/>
</dbReference>
<dbReference type="Proteomes" id="UP000236488">
    <property type="component" value="Unassembled WGS sequence"/>
</dbReference>
<reference evidence="6 7" key="1">
    <citation type="journal article" date="2018" name="Int. J. Syst. Evol. Microbiol.">
        <title>Rubneribacter badeniensis gen. nov., sp. nov. and Enteroscipio rubneri gen. nov., sp. nov., new members of the Eggerthellaceae isolated from human faeces.</title>
        <authorList>
            <person name="Danylec N."/>
            <person name="Gobl A."/>
            <person name="Stoll D.A."/>
            <person name="Hetzer B."/>
            <person name="Kulling S.E."/>
            <person name="Huch M."/>
        </authorList>
    </citation>
    <scope>NUCLEOTIDE SEQUENCE [LARGE SCALE GENOMIC DNA]</scope>
    <source>
        <strain evidence="6 7">ResAG-85</strain>
    </source>
</reference>
<evidence type="ECO:0000256" key="2">
    <source>
        <dbReference type="ARBA" id="ARBA00023125"/>
    </source>
</evidence>
<dbReference type="SMART" id="SM00895">
    <property type="entry name" value="FCD"/>
    <property type="match status" value="1"/>
</dbReference>
<evidence type="ECO:0000256" key="3">
    <source>
        <dbReference type="ARBA" id="ARBA00023163"/>
    </source>
</evidence>
<keyword evidence="7" id="KW-1185">Reference proteome</keyword>
<dbReference type="InterPro" id="IPR011711">
    <property type="entry name" value="GntR_C"/>
</dbReference>
<keyword evidence="3" id="KW-0804">Transcription</keyword>
<dbReference type="GO" id="GO:0003700">
    <property type="term" value="F:DNA-binding transcription factor activity"/>
    <property type="evidence" value="ECO:0007669"/>
    <property type="project" value="InterPro"/>
</dbReference>
<dbReference type="RefSeq" id="WP_087197141.1">
    <property type="nucleotide sequence ID" value="NZ_DBEYRC010000013.1"/>
</dbReference>
<dbReference type="PRINTS" id="PR00035">
    <property type="entry name" value="HTHGNTR"/>
</dbReference>
<keyword evidence="1" id="KW-0805">Transcription regulation</keyword>
<evidence type="ECO:0000313" key="5">
    <source>
        <dbReference type="EMBL" id="HJH43579.1"/>
    </source>
</evidence>